<name>A0AAD4CXH5_ASPNN</name>
<gene>
    <name evidence="1" type="ORF">FE257_010834</name>
</gene>
<sequence>MSQKNPISASLYSDGVKWWGPREQFYTSGHEFYRWDVSLFYDTGNSLYGTGEPGSKYTDYHHDKNGVFRALIISPDGDVTQHAIDGNELRTDEQHFKHCEWIKKPSGGRMFKRTLENGRIQMFHLAEFEWEALNTPGKKGNNGECLVM</sequence>
<dbReference type="AlphaFoldDB" id="A0AAD4CXH5"/>
<accession>A0AAD4CXH5</accession>
<dbReference type="EMBL" id="VCAU01000007">
    <property type="protein sequence ID" value="KAF9893522.1"/>
    <property type="molecule type" value="Genomic_DNA"/>
</dbReference>
<evidence type="ECO:0000313" key="1">
    <source>
        <dbReference type="EMBL" id="KAF9893522.1"/>
    </source>
</evidence>
<organism evidence="1 2">
    <name type="scientific">Aspergillus nanangensis</name>
    <dbReference type="NCBI Taxonomy" id="2582783"/>
    <lineage>
        <taxon>Eukaryota</taxon>
        <taxon>Fungi</taxon>
        <taxon>Dikarya</taxon>
        <taxon>Ascomycota</taxon>
        <taxon>Pezizomycotina</taxon>
        <taxon>Eurotiomycetes</taxon>
        <taxon>Eurotiomycetidae</taxon>
        <taxon>Eurotiales</taxon>
        <taxon>Aspergillaceae</taxon>
        <taxon>Aspergillus</taxon>
        <taxon>Aspergillus subgen. Circumdati</taxon>
    </lineage>
</organism>
<reference evidence="1" key="1">
    <citation type="journal article" date="2019" name="Beilstein J. Org. Chem.">
        <title>Nanangenines: drimane sesquiterpenoids as the dominant metabolite cohort of a novel Australian fungus, Aspergillus nanangensis.</title>
        <authorList>
            <person name="Lacey H.J."/>
            <person name="Gilchrist C.L.M."/>
            <person name="Crombie A."/>
            <person name="Kalaitzis J.A."/>
            <person name="Vuong D."/>
            <person name="Rutledge P.J."/>
            <person name="Turner P."/>
            <person name="Pitt J.I."/>
            <person name="Lacey E."/>
            <person name="Chooi Y.H."/>
            <person name="Piggott A.M."/>
        </authorList>
    </citation>
    <scope>NUCLEOTIDE SEQUENCE</scope>
    <source>
        <strain evidence="1">MST-FP2251</strain>
    </source>
</reference>
<evidence type="ECO:0000313" key="2">
    <source>
        <dbReference type="Proteomes" id="UP001194746"/>
    </source>
</evidence>
<comment type="caution">
    <text evidence="1">The sequence shown here is derived from an EMBL/GenBank/DDBJ whole genome shotgun (WGS) entry which is preliminary data.</text>
</comment>
<dbReference type="Proteomes" id="UP001194746">
    <property type="component" value="Unassembled WGS sequence"/>
</dbReference>
<keyword evidence="2" id="KW-1185">Reference proteome</keyword>
<reference evidence="1" key="2">
    <citation type="submission" date="2020-02" db="EMBL/GenBank/DDBJ databases">
        <authorList>
            <person name="Gilchrist C.L.M."/>
            <person name="Chooi Y.-H."/>
        </authorList>
    </citation>
    <scope>NUCLEOTIDE SEQUENCE</scope>
    <source>
        <strain evidence="1">MST-FP2251</strain>
    </source>
</reference>
<protein>
    <submittedName>
        <fullName evidence="1">Uncharacterized protein</fullName>
    </submittedName>
</protein>
<proteinExistence type="predicted"/>